<name>A0ABV2AEW9_9EUKA</name>
<organism evidence="1 2">
    <name type="scientific">Bonamia ostreae</name>
    <dbReference type="NCBI Taxonomy" id="126728"/>
    <lineage>
        <taxon>Eukaryota</taxon>
        <taxon>Sar</taxon>
        <taxon>Rhizaria</taxon>
        <taxon>Endomyxa</taxon>
        <taxon>Ascetosporea</taxon>
        <taxon>Haplosporida</taxon>
        <taxon>Bonamia</taxon>
    </lineage>
</organism>
<proteinExistence type="predicted"/>
<gene>
    <name evidence="1" type="ORF">MHBO_000244</name>
</gene>
<sequence>MCLYNNKKTSFTVSVVTLDAYGKIKETHHVIKLNKGTSCDDTGYLEKDLFINICDIKKVCIQWDSFLFKNGEFVLEIDNLLLKRGMYYDSFDSIEERIVENDEIAEEVDYEFEVISPQSTSKSCQLVDNMANMRNICQVYK</sequence>
<accession>A0ABV2AEW9</accession>
<keyword evidence="2" id="KW-1185">Reference proteome</keyword>
<protein>
    <submittedName>
        <fullName evidence="1">Uncharacterized protein</fullName>
    </submittedName>
</protein>
<comment type="caution">
    <text evidence="1">The sequence shown here is derived from an EMBL/GenBank/DDBJ whole genome shotgun (WGS) entry which is preliminary data.</text>
</comment>
<evidence type="ECO:0000313" key="1">
    <source>
        <dbReference type="EMBL" id="MES1918246.1"/>
    </source>
</evidence>
<dbReference type="Proteomes" id="UP001439008">
    <property type="component" value="Unassembled WGS sequence"/>
</dbReference>
<evidence type="ECO:0000313" key="2">
    <source>
        <dbReference type="Proteomes" id="UP001439008"/>
    </source>
</evidence>
<dbReference type="EMBL" id="JBDODL010000032">
    <property type="protein sequence ID" value="MES1918246.1"/>
    <property type="molecule type" value="Genomic_DNA"/>
</dbReference>
<reference evidence="1 2" key="1">
    <citation type="journal article" date="2024" name="BMC Biol.">
        <title>Comparative genomics of Ascetosporea gives new insight into the evolutionary basis for animal parasitism in Rhizaria.</title>
        <authorList>
            <person name="Hiltunen Thoren M."/>
            <person name="Onut-Brannstrom I."/>
            <person name="Alfjorden A."/>
            <person name="Peckova H."/>
            <person name="Swords F."/>
            <person name="Hooper C."/>
            <person name="Holzer A.S."/>
            <person name="Bass D."/>
            <person name="Burki F."/>
        </authorList>
    </citation>
    <scope>NUCLEOTIDE SEQUENCE [LARGE SCALE GENOMIC DNA]</scope>
    <source>
        <strain evidence="1">20-A016</strain>
    </source>
</reference>